<dbReference type="AlphaFoldDB" id="A0A0K9FHX3"/>
<comment type="caution">
    <text evidence="1">The sequence shown here is derived from an EMBL/GenBank/DDBJ whole genome shotgun (WGS) entry which is preliminary data.</text>
</comment>
<sequence length="352" mass="41379">MNFNDPDIVNKIIENAGHILRQAKSTVINHPKFKILSSNYLEKYWMNRVNKKNLFTIYIKESCLDKLDFKKIKSNLDTVIQNTLHTSNFLEVNENFEVLLSENHFFKDTQEAKGYLKSKSEEGYCVFFFGPVGVDAFVKGESVTDLNFFYSNEDVERFYEKGDISSIKDVLRSYQNHCLRKQFEYSRFFVDKGTIDKLGFGNNTLVNKPEKFMRDHLRNFLAERIRHTFRIEMELEATKRELDIYTEAEGESYFFEIKWLGKSINQERDKISVNYADARAREGVKQTLEYIEELVEVMGANVRAGYLVIFDAREEKKEIDFQGFSNVDDNLKEYMELFDIMPPLNLSNVHPS</sequence>
<accession>A0A0K9FHX3</accession>
<dbReference type="RefSeq" id="WP_049662943.1">
    <property type="nucleotide sequence ID" value="NZ_LFXJ01000002.1"/>
</dbReference>
<name>A0A0K9FHX3_9BACI</name>
<evidence type="ECO:0000313" key="2">
    <source>
        <dbReference type="Proteomes" id="UP000037326"/>
    </source>
</evidence>
<evidence type="ECO:0000313" key="1">
    <source>
        <dbReference type="EMBL" id="KMY33746.1"/>
    </source>
</evidence>
<dbReference type="EMBL" id="LFXJ01000002">
    <property type="protein sequence ID" value="KMY33746.1"/>
    <property type="molecule type" value="Genomic_DNA"/>
</dbReference>
<protein>
    <submittedName>
        <fullName evidence="1">Uncharacterized protein</fullName>
    </submittedName>
</protein>
<dbReference type="Proteomes" id="UP000037326">
    <property type="component" value="Unassembled WGS sequence"/>
</dbReference>
<dbReference type="GeneID" id="96596957"/>
<reference evidence="2" key="1">
    <citation type="submission" date="2015-07" db="EMBL/GenBank/DDBJ databases">
        <authorList>
            <consortium name="Consortium for Microbial Forensics and Genomics (microFORGE)"/>
            <person name="Knight B.M."/>
            <person name="Roberts D.P."/>
            <person name="Lin D."/>
            <person name="Hari K."/>
            <person name="Fletcher J."/>
            <person name="Melcher U."/>
            <person name="Blagden T."/>
            <person name="Winegar R.A."/>
        </authorList>
    </citation>
    <scope>NUCLEOTIDE SEQUENCE [LARGE SCALE GENOMIC DNA]</scope>
    <source>
        <strain evidence="2">DSM 23493</strain>
    </source>
</reference>
<organism evidence="1 2">
    <name type="scientific">Lysinibacillus xylanilyticus</name>
    <dbReference type="NCBI Taxonomy" id="582475"/>
    <lineage>
        <taxon>Bacteria</taxon>
        <taxon>Bacillati</taxon>
        <taxon>Bacillota</taxon>
        <taxon>Bacilli</taxon>
        <taxon>Bacillales</taxon>
        <taxon>Bacillaceae</taxon>
        <taxon>Lysinibacillus</taxon>
    </lineage>
</organism>
<proteinExistence type="predicted"/>
<dbReference type="OrthoDB" id="3035871at2"/>
<gene>
    <name evidence="1" type="ORF">ACZ11_01305</name>
</gene>
<dbReference type="PATRIC" id="fig|582475.4.peg.3809"/>